<sequence length="1355" mass="143181">MKFLFFAIGLLANTIMAQNDFSISSVNVNVDSDFEIEVDLDNSDYITAFQFDISYDADAYELISGSSLSNRADNHSMSINTVNESTIRVLVYSNANAIISSGEGKVLTLNFTSKNKPGTYPLNVSNIVVSNQVGQEIPAVSSNGSIEILGPQYQLTTASLDFGEIPIGSTPTELVTITNLGNQDLEVLSYSIDTPFSIDQDFPVTISPGSSQQFTLDINTANKQLVTKNLSFTTNDEDPLRSIQSLEVSADIFAVNEIYVGSAQGDSNTDLTIPISVSNMELFSGLQFDVILPEDVTYVENSAQLSPRGINHIISGNVIESNILRFVVYSPTNENFTGNSGEVFNFKINPNLDSGTYQLPIENPIISNIEIGDILSDAYNGDLSINAPYLSSNVQTIDFGNIPITEIRTSNVILTNTGSANLVIDELVYDSSALSFPLTIPTILSADQNTTVELEFEPTEIGIFDEDISIRNNSAEEQKIIKILANVFSPNYLKILDRNTGRGVTTDISLNLSNNEAVKGIQFDLVIPSGFLLDIDNISETSILNNFSMSVSEIDDNIFRFIIYTLGDNLINNGDETILKLPVFIEDTVPYGSYSFDFTNVILSNASNQNVASDALEVGQINVINDTTNPVITLLGDNPVTIEVGTTYTDAGATASDNVDGDLTADIIVTGSVDTDVVGTYTLSYDVTDSSGNAAETVTRTVNVVDTTIPVITLLGDNPVTIEVGSTYTDAGATASDNADGDLTAAIIVTGSVDADVLGTYTLSYDLTDSSGNAAETLTRTVNVVDTTNPVITLLGDNPVTIEVSTTYTDAGATASDNEEGDLTADIIVTGSVDTDVVGTYTLSYDVTDSSGNAAETVTRTVNVVDTTIPVITLLGENPVTIEVGTTYTDAGATASDNADGDLTADIVVTGSVDADVVGTYTLSYDVTDSSGNAAETVTRTVNVVDTTIPVITLLGDNPVTIEVGSTYTDAGATASDNVDGDLTADIIVTGSVDADVLGTYTLSYDVTDSSGNAAETLTRTVNVVDTTNPVITLLGDNPVTIEVGTTYTDAGATANDPENGDLTADIIVTGSVDADVVGTYALSYDVTDSSGNAAETVTRTVNVVDTTIPVITLLGDNPVTIEVGTTYTDAGATASDNVDGDLTADIIVTGSVDTDVVGTYTLSYDVTDSSGNAAETVTRTVNVVDTTIPVITLLGDNPVTIEVGSTYTDAGATASDNVDGDLTADIIVTGSVDADVVGTYTLSYDVTDSSGNAAETLTRTVNVDEELSINEMEKLKFQLYPNPATHQVTITSNHYADLKALSLYKMLGQKVKHLELSESSATIQINVDDLASGTYLIQLTTKDQQQITKRFIKH</sequence>
<feature type="domain" description="Pesticidal crystal protein Cry22Aa Ig-like" evidence="9">
    <location>
        <begin position="1112"/>
        <end position="1184"/>
    </location>
</feature>
<dbReference type="InterPro" id="IPR026444">
    <property type="entry name" value="Secre_tail"/>
</dbReference>
<dbReference type="Pfam" id="PF22544">
    <property type="entry name" value="HYDIN_VesB_CFA65-like_Ig"/>
    <property type="match status" value="2"/>
</dbReference>
<feature type="domain" description="Pesticidal crystal protein Cry22Aa Ig-like" evidence="9">
    <location>
        <begin position="1192"/>
        <end position="1264"/>
    </location>
</feature>
<dbReference type="NCBIfam" id="NF012200">
    <property type="entry name" value="choice_anch_D"/>
    <property type="match status" value="2"/>
</dbReference>
<gene>
    <name evidence="12" type="ORF">GCM10010831_05410</name>
</gene>
<keyword evidence="5" id="KW-0727">SH2 domain</keyword>
<dbReference type="EMBL" id="BMGL01000003">
    <property type="protein sequence ID" value="GGE06835.1"/>
    <property type="molecule type" value="Genomic_DNA"/>
</dbReference>
<keyword evidence="7" id="KW-0966">Cell projection</keyword>
<dbReference type="SUPFAM" id="SSF49384">
    <property type="entry name" value="Carbohydrate-binding domain"/>
    <property type="match status" value="2"/>
</dbReference>
<keyword evidence="6" id="KW-0969">Cilium</keyword>
<dbReference type="InterPro" id="IPR032179">
    <property type="entry name" value="Cry22Aa_Ig-like"/>
</dbReference>
<accession>A0A916ZPT5</accession>
<feature type="domain" description="Pesticidal crystal protein Cry22Aa Ig-like" evidence="9">
    <location>
        <begin position="1032"/>
        <end position="1104"/>
    </location>
</feature>
<evidence type="ECO:0000256" key="5">
    <source>
        <dbReference type="ARBA" id="ARBA00022999"/>
    </source>
</evidence>
<dbReference type="Pfam" id="PF18962">
    <property type="entry name" value="Por_Secre_tail"/>
    <property type="match status" value="1"/>
</dbReference>
<evidence type="ECO:0008006" key="14">
    <source>
        <dbReference type="Google" id="ProtNLM"/>
    </source>
</evidence>
<dbReference type="NCBIfam" id="TIGR04183">
    <property type="entry name" value="Por_Secre_tail"/>
    <property type="match status" value="1"/>
</dbReference>
<dbReference type="InterPro" id="IPR008965">
    <property type="entry name" value="CBM2/CBM3_carb-bd_dom_sf"/>
</dbReference>
<dbReference type="PANTHER" id="PTHR15127:SF32">
    <property type="entry name" value="HEAVYWEIGHT, ISOFORM A"/>
    <property type="match status" value="1"/>
</dbReference>
<evidence type="ECO:0000259" key="10">
    <source>
        <dbReference type="Pfam" id="PF18962"/>
    </source>
</evidence>
<feature type="chain" id="PRO_5037530067" description="Por secretion system C-terminal sorting domain-containing protein" evidence="8">
    <location>
        <begin position="18"/>
        <end position="1355"/>
    </location>
</feature>
<evidence type="ECO:0000259" key="9">
    <source>
        <dbReference type="Pfam" id="PF16403"/>
    </source>
</evidence>
<dbReference type="GO" id="GO:0005737">
    <property type="term" value="C:cytoplasm"/>
    <property type="evidence" value="ECO:0007669"/>
    <property type="project" value="UniProtKB-SubCell"/>
</dbReference>
<feature type="domain" description="HYDIN/VesB/CFA65-like Ig-like" evidence="11">
    <location>
        <begin position="388"/>
        <end position="483"/>
    </location>
</feature>
<dbReference type="Gene3D" id="2.60.40.10">
    <property type="entry name" value="Immunoglobulins"/>
    <property type="match status" value="10"/>
</dbReference>
<dbReference type="PANTHER" id="PTHR15127">
    <property type="entry name" value="HEAVYWEIGHT, ISOFORM A"/>
    <property type="match status" value="1"/>
</dbReference>
<evidence type="ECO:0000313" key="13">
    <source>
        <dbReference type="Proteomes" id="UP000599688"/>
    </source>
</evidence>
<keyword evidence="13" id="KW-1185">Reference proteome</keyword>
<proteinExistence type="predicted"/>
<evidence type="ECO:0000256" key="4">
    <source>
        <dbReference type="ARBA" id="ARBA00022729"/>
    </source>
</evidence>
<dbReference type="GO" id="GO:0001784">
    <property type="term" value="F:phosphotyrosine residue binding"/>
    <property type="evidence" value="ECO:0007669"/>
    <property type="project" value="TreeGrafter"/>
</dbReference>
<name>A0A916ZPT5_9FLAO</name>
<evidence type="ECO:0000256" key="2">
    <source>
        <dbReference type="ARBA" id="ARBA00004496"/>
    </source>
</evidence>
<feature type="domain" description="Pesticidal crystal protein Cry22Aa Ig-like" evidence="9">
    <location>
        <begin position="952"/>
        <end position="1024"/>
    </location>
</feature>
<comment type="subcellular location">
    <subcellularLocation>
        <location evidence="1">Cell projection</location>
        <location evidence="1">Cilium</location>
    </subcellularLocation>
    <subcellularLocation>
        <location evidence="2">Cytoplasm</location>
    </subcellularLocation>
</comment>
<evidence type="ECO:0000313" key="12">
    <source>
        <dbReference type="EMBL" id="GGE06835.1"/>
    </source>
</evidence>
<evidence type="ECO:0000256" key="6">
    <source>
        <dbReference type="ARBA" id="ARBA00023069"/>
    </source>
</evidence>
<dbReference type="Proteomes" id="UP000599688">
    <property type="component" value="Unassembled WGS sequence"/>
</dbReference>
<keyword evidence="4 8" id="KW-0732">Signal</keyword>
<feature type="domain" description="Secretion system C-terminal sorting" evidence="10">
    <location>
        <begin position="1280"/>
        <end position="1352"/>
    </location>
</feature>
<evidence type="ECO:0000259" key="11">
    <source>
        <dbReference type="Pfam" id="PF22544"/>
    </source>
</evidence>
<comment type="caution">
    <text evidence="12">The sequence shown here is derived from an EMBL/GenBank/DDBJ whole genome shotgun (WGS) entry which is preliminary data.</text>
</comment>
<feature type="domain" description="Pesticidal crystal protein Cry22Aa Ig-like" evidence="9">
    <location>
        <begin position="632"/>
        <end position="704"/>
    </location>
</feature>
<feature type="signal peptide" evidence="8">
    <location>
        <begin position="1"/>
        <end position="17"/>
    </location>
</feature>
<dbReference type="InterPro" id="IPR051846">
    <property type="entry name" value="SH2_domain_adapters"/>
</dbReference>
<feature type="domain" description="Pesticidal crystal protein Cry22Aa Ig-like" evidence="9">
    <location>
        <begin position="872"/>
        <end position="944"/>
    </location>
</feature>
<evidence type="ECO:0000256" key="1">
    <source>
        <dbReference type="ARBA" id="ARBA00004138"/>
    </source>
</evidence>
<dbReference type="InterPro" id="IPR053879">
    <property type="entry name" value="HYDIN_VesB_CFA65-like_Ig"/>
</dbReference>
<keyword evidence="3" id="KW-0963">Cytoplasm</keyword>
<evidence type="ECO:0000256" key="3">
    <source>
        <dbReference type="ARBA" id="ARBA00022490"/>
    </source>
</evidence>
<reference evidence="12 13" key="1">
    <citation type="journal article" date="2014" name="Int. J. Syst. Evol. Microbiol.">
        <title>Complete genome sequence of Corynebacterium casei LMG S-19264T (=DSM 44701T), isolated from a smear-ripened cheese.</title>
        <authorList>
            <consortium name="US DOE Joint Genome Institute (JGI-PGF)"/>
            <person name="Walter F."/>
            <person name="Albersmeier A."/>
            <person name="Kalinowski J."/>
            <person name="Ruckert C."/>
        </authorList>
    </citation>
    <scope>NUCLEOTIDE SEQUENCE [LARGE SCALE GENOMIC DNA]</scope>
    <source>
        <strain evidence="12 13">CGMCC 1.12925</strain>
    </source>
</reference>
<dbReference type="Pfam" id="PF16403">
    <property type="entry name" value="Bact_surface_Ig-like"/>
    <property type="match status" value="8"/>
</dbReference>
<dbReference type="Gene3D" id="2.60.40.680">
    <property type="match status" value="2"/>
</dbReference>
<evidence type="ECO:0000256" key="7">
    <source>
        <dbReference type="ARBA" id="ARBA00023273"/>
    </source>
</evidence>
<dbReference type="InterPro" id="IPR013783">
    <property type="entry name" value="Ig-like_fold"/>
</dbReference>
<feature type="domain" description="Pesticidal crystal protein Cry22Aa Ig-like" evidence="9">
    <location>
        <begin position="712"/>
        <end position="784"/>
    </location>
</feature>
<feature type="domain" description="HYDIN/VesB/CFA65-like Ig-like" evidence="11">
    <location>
        <begin position="153"/>
        <end position="238"/>
    </location>
</feature>
<dbReference type="CDD" id="cd08547">
    <property type="entry name" value="Type_II_cohesin"/>
    <property type="match status" value="1"/>
</dbReference>
<evidence type="ECO:0000256" key="8">
    <source>
        <dbReference type="SAM" id="SignalP"/>
    </source>
</evidence>
<organism evidence="12 13">
    <name type="scientific">Psychroflexus salis</name>
    <dbReference type="NCBI Taxonomy" id="1526574"/>
    <lineage>
        <taxon>Bacteria</taxon>
        <taxon>Pseudomonadati</taxon>
        <taxon>Bacteroidota</taxon>
        <taxon>Flavobacteriia</taxon>
        <taxon>Flavobacteriales</taxon>
        <taxon>Flavobacteriaceae</taxon>
        <taxon>Psychroflexus</taxon>
    </lineage>
</organism>
<dbReference type="GO" id="GO:0030246">
    <property type="term" value="F:carbohydrate binding"/>
    <property type="evidence" value="ECO:0007669"/>
    <property type="project" value="InterPro"/>
</dbReference>
<feature type="domain" description="Pesticidal crystal protein Cry22Aa Ig-like" evidence="9">
    <location>
        <begin position="792"/>
        <end position="864"/>
    </location>
</feature>
<protein>
    <recommendedName>
        <fullName evidence="14">Por secretion system C-terminal sorting domain-containing protein</fullName>
    </recommendedName>
</protein>